<evidence type="ECO:0000313" key="2">
    <source>
        <dbReference type="EMBL" id="QCK15552.1"/>
    </source>
</evidence>
<gene>
    <name evidence="2" type="ORF">DCC35_12740</name>
</gene>
<dbReference type="EMBL" id="CP028923">
    <property type="protein sequence ID" value="QCK15552.1"/>
    <property type="molecule type" value="Genomic_DNA"/>
</dbReference>
<dbReference type="SUPFAM" id="SSF49452">
    <property type="entry name" value="Starch-binding domain-like"/>
    <property type="match status" value="1"/>
</dbReference>
<evidence type="ECO:0000259" key="1">
    <source>
        <dbReference type="Pfam" id="PF14321"/>
    </source>
</evidence>
<organism evidence="2 3">
    <name type="scientific">Mangrovivirga cuniculi</name>
    <dbReference type="NCBI Taxonomy" id="2715131"/>
    <lineage>
        <taxon>Bacteria</taxon>
        <taxon>Pseudomonadati</taxon>
        <taxon>Bacteroidota</taxon>
        <taxon>Cytophagia</taxon>
        <taxon>Cytophagales</taxon>
        <taxon>Mangrovivirgaceae</taxon>
        <taxon>Mangrovivirga</taxon>
    </lineage>
</organism>
<dbReference type="KEGG" id="fpf:DCC35_12740"/>
<sequence>MLNLVRLKKESLLKRNQTAEKEDKIIFIILGLNQRKIDMLFERLINTTLALLLLVSFVSCSDDEPATQLVTVKLTDAPADYEEVNVDIREIHVNLGDEGDDLGWYELSGVNQGIYDLIQLSNGINTTLVTERIPAGEISQVRLILGNENSVQIDGIEYALSTPSGQQSGIKINLNETFDEGIPYIIVLDFDAARSVVEAGNSGKYNLKPVIRATAEASGGAIAGNVQPAESNSVVYAIMGEDTVTSTPSSDSGDYLLPYLPAGNYTVGIEPNAEFESASISSISVTEGNLTEADTVFLTPTE</sequence>
<name>A0A4D7JS87_9BACT</name>
<dbReference type="InterPro" id="IPR013784">
    <property type="entry name" value="Carb-bd-like_fold"/>
</dbReference>
<dbReference type="InterPro" id="IPR025491">
    <property type="entry name" value="DUF4382"/>
</dbReference>
<dbReference type="OrthoDB" id="2111471at2"/>
<dbReference type="AlphaFoldDB" id="A0A4D7JS87"/>
<dbReference type="Gene3D" id="2.60.40.1120">
    <property type="entry name" value="Carboxypeptidase-like, regulatory domain"/>
    <property type="match status" value="1"/>
</dbReference>
<keyword evidence="3" id="KW-1185">Reference proteome</keyword>
<evidence type="ECO:0000313" key="3">
    <source>
        <dbReference type="Proteomes" id="UP000298616"/>
    </source>
</evidence>
<dbReference type="Pfam" id="PF14321">
    <property type="entry name" value="DUF4382"/>
    <property type="match status" value="1"/>
</dbReference>
<feature type="domain" description="DUF4382" evidence="1">
    <location>
        <begin position="70"/>
        <end position="209"/>
    </location>
</feature>
<accession>A0A4D7JS87</accession>
<proteinExistence type="predicted"/>
<reference evidence="2 3" key="1">
    <citation type="submission" date="2018-04" db="EMBL/GenBank/DDBJ databases">
        <title>Complete genome uncultured novel isolate.</title>
        <authorList>
            <person name="Merlino G."/>
        </authorList>
    </citation>
    <scope>NUCLEOTIDE SEQUENCE [LARGE SCALE GENOMIC DNA]</scope>
    <source>
        <strain evidence="3">R1DC9</strain>
    </source>
</reference>
<dbReference type="Proteomes" id="UP000298616">
    <property type="component" value="Chromosome"/>
</dbReference>
<protein>
    <recommendedName>
        <fullName evidence="1">DUF4382 domain-containing protein</fullName>
    </recommendedName>
</protein>
<dbReference type="GO" id="GO:0030246">
    <property type="term" value="F:carbohydrate binding"/>
    <property type="evidence" value="ECO:0007669"/>
    <property type="project" value="InterPro"/>
</dbReference>